<dbReference type="EMBL" id="FOOH01000016">
    <property type="protein sequence ID" value="SFF95492.1"/>
    <property type="molecule type" value="Genomic_DNA"/>
</dbReference>
<dbReference type="RefSeq" id="WP_093305155.1">
    <property type="nucleotide sequence ID" value="NZ_FOOH01000016.1"/>
</dbReference>
<reference evidence="2" key="1">
    <citation type="submission" date="2016-10" db="EMBL/GenBank/DDBJ databases">
        <authorList>
            <person name="Varghese N."/>
            <person name="Submissions S."/>
        </authorList>
    </citation>
    <scope>NUCLEOTIDE SEQUENCE [LARGE SCALE GENOMIC DNA]</scope>
    <source>
        <strain evidence="2">DSM 23515</strain>
    </source>
</reference>
<sequence>MTEIILDREFEKFYCPVTGEIVLHPEGYHTPPSLLFIYVEEIQDFEYCSGKLKEKFPLHFNENGETINGEFLYKTMKRHLRWAQDKLLITYGTMGSATLCFDMGYTKN</sequence>
<protein>
    <submittedName>
        <fullName evidence="1">Uncharacterized protein</fullName>
    </submittedName>
</protein>
<organism evidence="1 2">
    <name type="scientific">Salegentibacter agarivorans</name>
    <dbReference type="NCBI Taxonomy" id="345907"/>
    <lineage>
        <taxon>Bacteria</taxon>
        <taxon>Pseudomonadati</taxon>
        <taxon>Bacteroidota</taxon>
        <taxon>Flavobacteriia</taxon>
        <taxon>Flavobacteriales</taxon>
        <taxon>Flavobacteriaceae</taxon>
        <taxon>Salegentibacter</taxon>
    </lineage>
</organism>
<dbReference type="Proteomes" id="UP000199116">
    <property type="component" value="Unassembled WGS sequence"/>
</dbReference>
<name>A0A1I2MVI8_9FLAO</name>
<evidence type="ECO:0000313" key="2">
    <source>
        <dbReference type="Proteomes" id="UP000199116"/>
    </source>
</evidence>
<proteinExistence type="predicted"/>
<evidence type="ECO:0000313" key="1">
    <source>
        <dbReference type="EMBL" id="SFF95492.1"/>
    </source>
</evidence>
<dbReference type="AlphaFoldDB" id="A0A1I2MVI8"/>
<keyword evidence="2" id="KW-1185">Reference proteome</keyword>
<gene>
    <name evidence="1" type="ORF">SAMN04488033_11649</name>
</gene>
<accession>A0A1I2MVI8</accession>